<evidence type="ECO:0008006" key="3">
    <source>
        <dbReference type="Google" id="ProtNLM"/>
    </source>
</evidence>
<accession>A0A517S9N9</accession>
<dbReference type="KEGG" id="ccos:Pan44_08460"/>
<dbReference type="RefSeq" id="WP_145027522.1">
    <property type="nucleotide sequence ID" value="NZ_CP036271.1"/>
</dbReference>
<dbReference type="InterPro" id="IPR013424">
    <property type="entry name" value="Ice-binding_C"/>
</dbReference>
<evidence type="ECO:0000313" key="2">
    <source>
        <dbReference type="Proteomes" id="UP000315700"/>
    </source>
</evidence>
<dbReference type="EMBL" id="CP036271">
    <property type="protein sequence ID" value="QDT52833.1"/>
    <property type="molecule type" value="Genomic_DNA"/>
</dbReference>
<dbReference type="AlphaFoldDB" id="A0A517S9N9"/>
<reference evidence="1 2" key="1">
    <citation type="submission" date="2019-02" db="EMBL/GenBank/DDBJ databases">
        <title>Deep-cultivation of Planctomycetes and their phenomic and genomic characterization uncovers novel biology.</title>
        <authorList>
            <person name="Wiegand S."/>
            <person name="Jogler M."/>
            <person name="Boedeker C."/>
            <person name="Pinto D."/>
            <person name="Vollmers J."/>
            <person name="Rivas-Marin E."/>
            <person name="Kohn T."/>
            <person name="Peeters S.H."/>
            <person name="Heuer A."/>
            <person name="Rast P."/>
            <person name="Oberbeckmann S."/>
            <person name="Bunk B."/>
            <person name="Jeske O."/>
            <person name="Meyerdierks A."/>
            <person name="Storesund J.E."/>
            <person name="Kallscheuer N."/>
            <person name="Luecker S."/>
            <person name="Lage O.M."/>
            <person name="Pohl T."/>
            <person name="Merkel B.J."/>
            <person name="Hornburger P."/>
            <person name="Mueller R.-W."/>
            <person name="Bruemmer F."/>
            <person name="Labrenz M."/>
            <person name="Spormann A.M."/>
            <person name="Op den Camp H."/>
            <person name="Overmann J."/>
            <person name="Amann R."/>
            <person name="Jetten M.S.M."/>
            <person name="Mascher T."/>
            <person name="Medema M.H."/>
            <person name="Devos D.P."/>
            <person name="Kaster A.-K."/>
            <person name="Ovreas L."/>
            <person name="Rohde M."/>
            <person name="Galperin M.Y."/>
            <person name="Jogler C."/>
        </authorList>
    </citation>
    <scope>NUCLEOTIDE SEQUENCE [LARGE SCALE GENOMIC DNA]</scope>
    <source>
        <strain evidence="1 2">Pan44</strain>
    </source>
</reference>
<sequence length="235" mass="24514">MLWARFVLLGVLWSHCCSGVVQADLILYSFQGTITSILGPSDVYGINVGDSFSGVFQYDTATASPDGHSSPDMGSYGLSASPSNLMNVTIDGLQFTGGPSDVQVANDTPADDHLLIRQSMNAGLPSGWSATGATLNFAFVDSTKSVFSGDLLPFAFNPDDFDSATIGLRLTNIVTPGGSIGSALITGTIDLDAPVATPEPSSLLLFSLAGGLPIASKVRRRRRNSADDSVGPNRH</sequence>
<dbReference type="NCBIfam" id="TIGR02595">
    <property type="entry name" value="PEP_CTERM"/>
    <property type="match status" value="1"/>
</dbReference>
<organism evidence="1 2">
    <name type="scientific">Caulifigura coniformis</name>
    <dbReference type="NCBI Taxonomy" id="2527983"/>
    <lineage>
        <taxon>Bacteria</taxon>
        <taxon>Pseudomonadati</taxon>
        <taxon>Planctomycetota</taxon>
        <taxon>Planctomycetia</taxon>
        <taxon>Planctomycetales</taxon>
        <taxon>Planctomycetaceae</taxon>
        <taxon>Caulifigura</taxon>
    </lineage>
</organism>
<protein>
    <recommendedName>
        <fullName evidence="3">PEP-CTERM protein-sorting domain-containing protein</fullName>
    </recommendedName>
</protein>
<name>A0A517S9N9_9PLAN</name>
<dbReference type="InParanoid" id="A0A517S9N9"/>
<keyword evidence="2" id="KW-1185">Reference proteome</keyword>
<evidence type="ECO:0000313" key="1">
    <source>
        <dbReference type="EMBL" id="QDT52833.1"/>
    </source>
</evidence>
<dbReference type="Proteomes" id="UP000315700">
    <property type="component" value="Chromosome"/>
</dbReference>
<dbReference type="OrthoDB" id="508445at2"/>
<proteinExistence type="predicted"/>
<gene>
    <name evidence="1" type="ORF">Pan44_08460</name>
</gene>